<dbReference type="PANTHER" id="PTHR40469:SF2">
    <property type="entry name" value="GALACTOSE-BINDING DOMAIN-LIKE SUPERFAMILY PROTEIN"/>
    <property type="match status" value="1"/>
</dbReference>
<dbReference type="InterPro" id="IPR011042">
    <property type="entry name" value="6-blade_b-propeller_TolB-like"/>
</dbReference>
<dbReference type="SUPFAM" id="SSF49899">
    <property type="entry name" value="Concanavalin A-like lectins/glucanases"/>
    <property type="match status" value="2"/>
</dbReference>
<comment type="caution">
    <text evidence="5">The sequence shown here is derived from an EMBL/GenBank/DDBJ whole genome shotgun (WGS) entry which is preliminary data.</text>
</comment>
<dbReference type="GO" id="GO:0005975">
    <property type="term" value="P:carbohydrate metabolic process"/>
    <property type="evidence" value="ECO:0007669"/>
    <property type="project" value="UniProtKB-ARBA"/>
</dbReference>
<dbReference type="Pfam" id="PF17851">
    <property type="entry name" value="GH43_C2"/>
    <property type="match status" value="2"/>
</dbReference>
<feature type="domain" description="CBM6" evidence="4">
    <location>
        <begin position="902"/>
        <end position="1027"/>
    </location>
</feature>
<dbReference type="Gene3D" id="2.60.40.10">
    <property type="entry name" value="Immunoglobulins"/>
    <property type="match status" value="2"/>
</dbReference>
<evidence type="ECO:0000259" key="3">
    <source>
        <dbReference type="PROSITE" id="PS50093"/>
    </source>
</evidence>
<feature type="signal peptide" evidence="2">
    <location>
        <begin position="1"/>
        <end position="31"/>
    </location>
</feature>
<sequence>MSRRKRFLPRVGAVLIGALTAIGLVPAAAQAHPGHEQDPEFAALLFTKTAGYRHDSIPAGVAMFEQLAADHHFTLDHTEDSGVFDDATLAQYDVVIMFQTSGMVWENDAQRQAIQTYVDNGGGIAAIHNATDMGIENEFPWWDELVNAGAHMPSHSPGVLPGTAQVTDHQHPSTAGLPARWERSEEWYNFDRSMRGDVHVLVNADESTYNPGPDAMGADHPISWCRDVGQARVWATAMGHPTAAYSEELFVQHVLGGVRTAAGAVEADCSATVDDAFEKVALDSNTQAPTALTVAPDGRVFYTEILGQVKVFDPETQAVSTALDMPVYSGGEDGIVGITVDPGFADNGWLYLYYSPPGTEQVNRVSRFTVEGDAIARDSEVVLLEIPASRLEEPGHTGGYLTFGPGGNLYIGVGDDTNPFSSGGYAPIDERPGRSLFDAQGTSANTNDLRGKILRIHPEADGSYTIPEGNMFAPGTELTRPEIYAMGFRNPFRFTVDTDGTIYVADYGPDARSANPDRGPDGKVEWNVIRAPGFYGWPYCVANNIPYNDYDFATQTSGEKFDCANLVNDSPNNTGRAELPPAQQAEVWYGYGESAEFPIMGTGGAAPMAGPVYRYDADLESETKFPAYYDGKPFFYEWARNRIFSFHLDEQGSVHTIDPWLDSVDTLAPMDMRFGPDGSMYLLEWGGGYGRDNPDSGLYRIDYTQGNRRPVAQASATPSSGVAPLEVTFSSEGSHDPEGTELSYAWTFGDGGTSAEAAPVHTFTANGTYNVQLQVTDTTGKTGTTNLTVTVGNTAPTVELTAPPDGGFFDFGDEIAFDVDVTDPEDGAVDCSRVVLQPALGHDAHAHPLDPVNACEGTFETIVDEGHADANIFYSVDASYTDGGAEGLPPLVGRDIAVLQPKHKQAEYFTRSSGIRVVSQGGAEAGGRIGDIDDGDWIAFSPVNLTGIDQVALRVSSAGGGGSLELRAGAPDGALVATVDVPDTGGWNDYVTLPPVDVTDPGGTTELFAVFRSAVPGPYDLDSLTFLGTGVAVNAAPYVAVEASPTTGNAPLPVDFSATAIDPEGDEPLTFAWEFGDGATATGAEASHTYTAAGEYEAAVTVTDSTGRHKRVTVPIVVTPKVSPPIECRTEGSDEFTGEALDTGRWTMVRPEGSEYAVSDGHLVLPTAAGDINGSASGPISFVGQQAPSGTWSATTLVTIDATQQWQQGGILLWADDDNYARVNVQSNGSARELEFVRESGGQRTIRKGALATDGTSFHLRMESDGTSLTAYTSADGVTWTAYGDAFPVAGVADGRIGPYALKGDTPAPVIDASFDYFRISAAQGGPVDPDDEFDGDRLDGCRWNAVVRPDLATLRVEEGELRIDTVNADINGGDNGPAPNFVLQDAPEGDWTVETRLRAPLVERYQLAGFMVHGNDDDYVKFDVVAVNEPGSAPSLRAELVSENDGQFGNGGNRSIALGDTESGWWYLRLTRTGDSYEGWVSADGEQWTSVGQPVTNAVPDPAVGLMAVGPQQTEGPVTVAFDWFRLTAATADEEPPVTSAEVTPAEPDGAGGWYRTTPVVTLSADDGAGSGVAATEYRLDGGAWQPYTAPFEVGGDGAHVVEFRSTDAAGNAEQAGSRTLRLDGTAPALIVTGVEPDAEYGDSGAVTPGWTVADATSGAGEATATLDGQPVEGGTEVPLHTLDLGTHELVVTAADAAGNTVERTVAFTVTTSVADLRALVERFTDEGRISRPGAVALRASLFAAERAHTAGADRGAIAAMRVFASAAERTVTDQEVKAVLVRDAEALIQRWRG</sequence>
<dbReference type="InterPro" id="IPR006311">
    <property type="entry name" value="TAT_signal"/>
</dbReference>
<dbReference type="InterPro" id="IPR013783">
    <property type="entry name" value="Ig-like_fold"/>
</dbReference>
<dbReference type="InterPro" id="IPR000601">
    <property type="entry name" value="PKD_dom"/>
</dbReference>
<dbReference type="InterPro" id="IPR054470">
    <property type="entry name" value="FIMAH_dom"/>
</dbReference>
<keyword evidence="1 2" id="KW-0732">Signal</keyword>
<dbReference type="Pfam" id="PF22888">
    <property type="entry name" value="FIMAH"/>
    <property type="match status" value="1"/>
</dbReference>
<dbReference type="RefSeq" id="WP_106179789.1">
    <property type="nucleotide sequence ID" value="NZ_PVNH01000006.1"/>
</dbReference>
<dbReference type="InterPro" id="IPR006584">
    <property type="entry name" value="Cellulose-bd_IV"/>
</dbReference>
<dbReference type="InterPro" id="IPR012938">
    <property type="entry name" value="Glc/Sorbosone_DH"/>
</dbReference>
<reference evidence="5 6" key="1">
    <citation type="submission" date="2018-03" db="EMBL/GenBank/DDBJ databases">
        <title>Genomic Encyclopedia of Type Strains, Phase III (KMG-III): the genomes of soil and plant-associated and newly described type strains.</title>
        <authorList>
            <person name="Whitman W."/>
        </authorList>
    </citation>
    <scope>NUCLEOTIDE SEQUENCE [LARGE SCALE GENOMIC DNA]</scope>
    <source>
        <strain evidence="5 6">CGMCC 4.7125</strain>
    </source>
</reference>
<dbReference type="InterPro" id="IPR035986">
    <property type="entry name" value="PKD_dom_sf"/>
</dbReference>
<dbReference type="SUPFAM" id="SSF49785">
    <property type="entry name" value="Galactose-binding domain-like"/>
    <property type="match status" value="1"/>
</dbReference>
<feature type="chain" id="PRO_5015537807" evidence="2">
    <location>
        <begin position="32"/>
        <end position="1795"/>
    </location>
</feature>
<feature type="domain" description="PKD" evidence="3">
    <location>
        <begin position="710"/>
        <end position="791"/>
    </location>
</feature>
<gene>
    <name evidence="5" type="ORF">B0I33_106381</name>
</gene>
<protein>
    <submittedName>
        <fullName evidence="5">Uncharacterized protein DUF1349</fullName>
    </submittedName>
</protein>
<dbReference type="InterPro" id="IPR011041">
    <property type="entry name" value="Quinoprot_gluc/sorb_DH_b-prop"/>
</dbReference>
<evidence type="ECO:0000313" key="6">
    <source>
        <dbReference type="Proteomes" id="UP000238362"/>
    </source>
</evidence>
<dbReference type="Gene3D" id="2.60.120.200">
    <property type="match status" value="2"/>
</dbReference>
<dbReference type="InterPro" id="IPR029062">
    <property type="entry name" value="Class_I_gatase-like"/>
</dbReference>
<dbReference type="InterPro" id="IPR008979">
    <property type="entry name" value="Galactose-bd-like_sf"/>
</dbReference>
<feature type="domain" description="PKD" evidence="3">
    <location>
        <begin position="1037"/>
        <end position="1119"/>
    </location>
</feature>
<dbReference type="InterPro" id="IPR041542">
    <property type="entry name" value="GH43_C2"/>
</dbReference>
<dbReference type="InterPro" id="IPR005084">
    <property type="entry name" value="CBM6"/>
</dbReference>
<dbReference type="PROSITE" id="PS51318">
    <property type="entry name" value="TAT"/>
    <property type="match status" value="1"/>
</dbReference>
<dbReference type="OrthoDB" id="8217716at2"/>
<dbReference type="SUPFAM" id="SSF49299">
    <property type="entry name" value="PKD domain"/>
    <property type="match status" value="2"/>
</dbReference>
<dbReference type="Pfam" id="PF18911">
    <property type="entry name" value="PKD_4"/>
    <property type="match status" value="2"/>
</dbReference>
<accession>A0A2T0LU62</accession>
<dbReference type="InterPro" id="IPR058094">
    <property type="entry name" value="Ig-like_OmpL47-like"/>
</dbReference>
<dbReference type="SMART" id="SM00089">
    <property type="entry name" value="PKD"/>
    <property type="match status" value="3"/>
</dbReference>
<dbReference type="InterPro" id="IPR022409">
    <property type="entry name" value="PKD/Chitinase_dom"/>
</dbReference>
<keyword evidence="6" id="KW-1185">Reference proteome</keyword>
<dbReference type="Gene3D" id="2.60.120.260">
    <property type="entry name" value="Galactose-binding domain-like"/>
    <property type="match status" value="1"/>
</dbReference>
<dbReference type="PROSITE" id="PS50093">
    <property type="entry name" value="PKD"/>
    <property type="match status" value="2"/>
</dbReference>
<dbReference type="PANTHER" id="PTHR40469">
    <property type="entry name" value="SECRETED GLYCOSYL HYDROLASE"/>
    <property type="match status" value="1"/>
</dbReference>
<dbReference type="EMBL" id="PVNH01000006">
    <property type="protein sequence ID" value="PRX47279.1"/>
    <property type="molecule type" value="Genomic_DNA"/>
</dbReference>
<organism evidence="5 6">
    <name type="scientific">Prauserella shujinwangii</name>
    <dbReference type="NCBI Taxonomy" id="1453103"/>
    <lineage>
        <taxon>Bacteria</taxon>
        <taxon>Bacillati</taxon>
        <taxon>Actinomycetota</taxon>
        <taxon>Actinomycetes</taxon>
        <taxon>Pseudonocardiales</taxon>
        <taxon>Pseudonocardiaceae</taxon>
        <taxon>Prauserella</taxon>
    </lineage>
</organism>
<dbReference type="Pfam" id="PF07995">
    <property type="entry name" value="GSDH"/>
    <property type="match status" value="1"/>
</dbReference>
<evidence type="ECO:0000313" key="5">
    <source>
        <dbReference type="EMBL" id="PRX47279.1"/>
    </source>
</evidence>
<evidence type="ECO:0000259" key="4">
    <source>
        <dbReference type="PROSITE" id="PS51175"/>
    </source>
</evidence>
<name>A0A2T0LU62_9PSEU</name>
<dbReference type="Gene3D" id="2.120.10.30">
    <property type="entry name" value="TolB, C-terminal domain"/>
    <property type="match status" value="1"/>
</dbReference>
<dbReference type="SMART" id="SM00606">
    <property type="entry name" value="CBD_IV"/>
    <property type="match status" value="1"/>
</dbReference>
<dbReference type="InterPro" id="IPR013320">
    <property type="entry name" value="ConA-like_dom_sf"/>
</dbReference>
<dbReference type="CDD" id="cd00146">
    <property type="entry name" value="PKD"/>
    <property type="match status" value="2"/>
</dbReference>
<dbReference type="InterPro" id="IPR029010">
    <property type="entry name" value="ThuA-like"/>
</dbReference>
<dbReference type="NCBIfam" id="NF047446">
    <property type="entry name" value="barrel_OmpL47"/>
    <property type="match status" value="1"/>
</dbReference>
<dbReference type="Gene3D" id="3.40.50.880">
    <property type="match status" value="1"/>
</dbReference>
<dbReference type="CDD" id="cd04084">
    <property type="entry name" value="CBM6_xylanase-like"/>
    <property type="match status" value="1"/>
</dbReference>
<dbReference type="Pfam" id="PF06283">
    <property type="entry name" value="ThuA"/>
    <property type="match status" value="1"/>
</dbReference>
<proteinExistence type="predicted"/>
<evidence type="ECO:0000256" key="2">
    <source>
        <dbReference type="SAM" id="SignalP"/>
    </source>
</evidence>
<evidence type="ECO:0000256" key="1">
    <source>
        <dbReference type="ARBA" id="ARBA00022729"/>
    </source>
</evidence>
<dbReference type="SUPFAM" id="SSF50952">
    <property type="entry name" value="Soluble quinoprotein glucose dehydrogenase"/>
    <property type="match status" value="1"/>
</dbReference>
<dbReference type="GO" id="GO:0030246">
    <property type="term" value="F:carbohydrate binding"/>
    <property type="evidence" value="ECO:0007669"/>
    <property type="project" value="InterPro"/>
</dbReference>
<dbReference type="SUPFAM" id="SSF52317">
    <property type="entry name" value="Class I glutamine amidotransferase-like"/>
    <property type="match status" value="1"/>
</dbReference>
<dbReference type="PROSITE" id="PS51175">
    <property type="entry name" value="CBM6"/>
    <property type="match status" value="1"/>
</dbReference>
<dbReference type="Proteomes" id="UP000238362">
    <property type="component" value="Unassembled WGS sequence"/>
</dbReference>
<dbReference type="Pfam" id="PF03422">
    <property type="entry name" value="CBM_6"/>
    <property type="match status" value="1"/>
</dbReference>